<dbReference type="EMBL" id="JASPKY010000019">
    <property type="protein sequence ID" value="KAK9752590.1"/>
    <property type="molecule type" value="Genomic_DNA"/>
</dbReference>
<reference evidence="1 2" key="1">
    <citation type="journal article" date="2024" name="BMC Genomics">
        <title>De novo assembly and annotation of Popillia japonica's genome with initial clues to its potential as an invasive pest.</title>
        <authorList>
            <person name="Cucini C."/>
            <person name="Boschi S."/>
            <person name="Funari R."/>
            <person name="Cardaioli E."/>
            <person name="Iannotti N."/>
            <person name="Marturano G."/>
            <person name="Paoli F."/>
            <person name="Bruttini M."/>
            <person name="Carapelli A."/>
            <person name="Frati F."/>
            <person name="Nardi F."/>
        </authorList>
    </citation>
    <scope>NUCLEOTIDE SEQUENCE [LARGE SCALE GENOMIC DNA]</scope>
    <source>
        <strain evidence="1">DMR45628</strain>
    </source>
</reference>
<evidence type="ECO:0000313" key="2">
    <source>
        <dbReference type="Proteomes" id="UP001458880"/>
    </source>
</evidence>
<evidence type="ECO:0000313" key="1">
    <source>
        <dbReference type="EMBL" id="KAK9752590.1"/>
    </source>
</evidence>
<name>A0AAW1MY25_POPJA</name>
<dbReference type="AlphaFoldDB" id="A0AAW1MY25"/>
<protein>
    <submittedName>
        <fullName evidence="1">Uncharacterized protein</fullName>
    </submittedName>
</protein>
<sequence>MERINLGNTNRILEDFNTLEEQLEFATPLLYIIIRIVKGRKLNSLYCFTKKVKSGNDPQNLNTQEFKF</sequence>
<keyword evidence="2" id="KW-1185">Reference proteome</keyword>
<gene>
    <name evidence="1" type="ORF">QE152_g4153</name>
</gene>
<organism evidence="1 2">
    <name type="scientific">Popillia japonica</name>
    <name type="common">Japanese beetle</name>
    <dbReference type="NCBI Taxonomy" id="7064"/>
    <lineage>
        <taxon>Eukaryota</taxon>
        <taxon>Metazoa</taxon>
        <taxon>Ecdysozoa</taxon>
        <taxon>Arthropoda</taxon>
        <taxon>Hexapoda</taxon>
        <taxon>Insecta</taxon>
        <taxon>Pterygota</taxon>
        <taxon>Neoptera</taxon>
        <taxon>Endopterygota</taxon>
        <taxon>Coleoptera</taxon>
        <taxon>Polyphaga</taxon>
        <taxon>Scarabaeiformia</taxon>
        <taxon>Scarabaeidae</taxon>
        <taxon>Rutelinae</taxon>
        <taxon>Popillia</taxon>
    </lineage>
</organism>
<comment type="caution">
    <text evidence="1">The sequence shown here is derived from an EMBL/GenBank/DDBJ whole genome shotgun (WGS) entry which is preliminary data.</text>
</comment>
<dbReference type="Proteomes" id="UP001458880">
    <property type="component" value="Unassembled WGS sequence"/>
</dbReference>
<proteinExistence type="predicted"/>
<accession>A0AAW1MY25</accession>